<feature type="transmembrane region" description="Helical" evidence="1">
    <location>
        <begin position="59"/>
        <end position="76"/>
    </location>
</feature>
<accession>A0A2M7T626</accession>
<organism evidence="2 3">
    <name type="scientific">Candidatus Aquicultor secundus</name>
    <dbReference type="NCBI Taxonomy" id="1973895"/>
    <lineage>
        <taxon>Bacteria</taxon>
        <taxon>Bacillati</taxon>
        <taxon>Actinomycetota</taxon>
        <taxon>Candidatus Aquicultoria</taxon>
        <taxon>Candidatus Aquicultorales</taxon>
        <taxon>Candidatus Aquicultoraceae</taxon>
        <taxon>Candidatus Aquicultor</taxon>
    </lineage>
</organism>
<keyword evidence="1" id="KW-0472">Membrane</keyword>
<proteinExistence type="predicted"/>
<dbReference type="Gene3D" id="2.70.70.10">
    <property type="entry name" value="Glucose Permease (Domain IIA)"/>
    <property type="match status" value="1"/>
</dbReference>
<keyword evidence="1" id="KW-1133">Transmembrane helix</keyword>
<comment type="caution">
    <text evidence="2">The sequence shown here is derived from an EMBL/GenBank/DDBJ whole genome shotgun (WGS) entry which is preliminary data.</text>
</comment>
<reference evidence="3" key="1">
    <citation type="submission" date="2017-09" db="EMBL/GenBank/DDBJ databases">
        <title>Depth-based differentiation of microbial function through sediment-hosted aquifers and enrichment of novel symbionts in the deep terrestrial subsurface.</title>
        <authorList>
            <person name="Probst A.J."/>
            <person name="Ladd B."/>
            <person name="Jarett J.K."/>
            <person name="Geller-Mcgrath D.E."/>
            <person name="Sieber C.M.K."/>
            <person name="Emerson J.B."/>
            <person name="Anantharaman K."/>
            <person name="Thomas B.C."/>
            <person name="Malmstrom R."/>
            <person name="Stieglmeier M."/>
            <person name="Klingl A."/>
            <person name="Woyke T."/>
            <person name="Ryan C.M."/>
            <person name="Banfield J.F."/>
        </authorList>
    </citation>
    <scope>NUCLEOTIDE SEQUENCE [LARGE SCALE GENOMIC DNA]</scope>
</reference>
<keyword evidence="1" id="KW-0812">Transmembrane</keyword>
<sequence length="297" mass="32719">MDELTNKQETEAQLEDPGKILFSAEVELPADSSSTTTALRINQIRRENRRRRLRRLKQGFLVVLLITSVGLTYYTVTESGILKVAQGSKAGASELNKHAKDEPLYNCFATVGTSSLKLSLPGKNGDVIGVGFHEAERREAIAITPAVNYFNRDTTATVRKAVLATNSPVLFVMSSRGRGSASTSAMDIAMVPGAAVYSPVDGVVTMVKTYNLYGKLMDYHIEIEPDGYPDLRVAIIHIDNIHVTVGQRVQRRVDQIGWMRPLPDIASQINKYLPSRYDHVHIQVNPANIQVEGKLGS</sequence>
<gene>
    <name evidence="2" type="ORF">COY37_09185</name>
</gene>
<dbReference type="EMBL" id="PFNG01000214">
    <property type="protein sequence ID" value="PIZ36114.1"/>
    <property type="molecule type" value="Genomic_DNA"/>
</dbReference>
<dbReference type="CDD" id="cd12797">
    <property type="entry name" value="M23_peptidase"/>
    <property type="match status" value="1"/>
</dbReference>
<dbReference type="AlphaFoldDB" id="A0A2M7T626"/>
<evidence type="ECO:0000256" key="1">
    <source>
        <dbReference type="SAM" id="Phobius"/>
    </source>
</evidence>
<dbReference type="SUPFAM" id="SSF51261">
    <property type="entry name" value="Duplicated hybrid motif"/>
    <property type="match status" value="1"/>
</dbReference>
<evidence type="ECO:0000313" key="2">
    <source>
        <dbReference type="EMBL" id="PIZ36114.1"/>
    </source>
</evidence>
<evidence type="ECO:0000313" key="3">
    <source>
        <dbReference type="Proteomes" id="UP000230956"/>
    </source>
</evidence>
<name>A0A2M7T626_9ACTN</name>
<dbReference type="Proteomes" id="UP000230956">
    <property type="component" value="Unassembled WGS sequence"/>
</dbReference>
<protein>
    <submittedName>
        <fullName evidence="2">Uncharacterized protein</fullName>
    </submittedName>
</protein>
<dbReference type="RefSeq" id="WP_286677989.1">
    <property type="nucleotide sequence ID" value="NZ_MNXI01000052.1"/>
</dbReference>
<dbReference type="InterPro" id="IPR011055">
    <property type="entry name" value="Dup_hybrid_motif"/>
</dbReference>